<evidence type="ECO:0000256" key="1">
    <source>
        <dbReference type="SAM" id="SignalP"/>
    </source>
</evidence>
<gene>
    <name evidence="3" type="ORF">MMAD_53930</name>
</gene>
<dbReference type="Proteomes" id="UP000466517">
    <property type="component" value="Chromosome"/>
</dbReference>
<dbReference type="AlphaFoldDB" id="A0A7I7XPC4"/>
<proteinExistence type="predicted"/>
<evidence type="ECO:0000259" key="2">
    <source>
        <dbReference type="Pfam" id="PF05305"/>
    </source>
</evidence>
<feature type="domain" description="DUF732" evidence="2">
    <location>
        <begin position="29"/>
        <end position="107"/>
    </location>
</feature>
<dbReference type="Pfam" id="PF05305">
    <property type="entry name" value="DUF732"/>
    <property type="match status" value="1"/>
</dbReference>
<dbReference type="EMBL" id="AP022610">
    <property type="protein sequence ID" value="BBZ31098.1"/>
    <property type="molecule type" value="Genomic_DNA"/>
</dbReference>
<dbReference type="InterPro" id="IPR007969">
    <property type="entry name" value="DUF732"/>
</dbReference>
<keyword evidence="1" id="KW-0732">Signal</keyword>
<evidence type="ECO:0000313" key="3">
    <source>
        <dbReference type="EMBL" id="BBZ31098.1"/>
    </source>
</evidence>
<keyword evidence="4" id="KW-1185">Reference proteome</keyword>
<accession>A0A7I7XPC4</accession>
<dbReference type="RefSeq" id="WP_163743089.1">
    <property type="nucleotide sequence ID" value="NZ_AP022610.1"/>
</dbReference>
<sequence>MRQIWMAIVVACWAVALPLAGPARADTGDQQYLDLLKSMGLSCDQNVFSCPDGDATLISFGRQICRQLHGGNSARSLSTMIVRSQPTVQTDQAVKLVAAAKTAYCPED</sequence>
<name>A0A7I7XPC4_9MYCO</name>
<feature type="signal peptide" evidence="1">
    <location>
        <begin position="1"/>
        <end position="25"/>
    </location>
</feature>
<evidence type="ECO:0000313" key="4">
    <source>
        <dbReference type="Proteomes" id="UP000466517"/>
    </source>
</evidence>
<protein>
    <recommendedName>
        <fullName evidence="2">DUF732 domain-containing protein</fullName>
    </recommendedName>
</protein>
<reference evidence="3 4" key="1">
    <citation type="journal article" date="2019" name="Emerg. Microbes Infect.">
        <title>Comprehensive subspecies identification of 175 nontuberculous mycobacteria species based on 7547 genomic profiles.</title>
        <authorList>
            <person name="Matsumoto Y."/>
            <person name="Kinjo T."/>
            <person name="Motooka D."/>
            <person name="Nabeya D."/>
            <person name="Jung N."/>
            <person name="Uechi K."/>
            <person name="Horii T."/>
            <person name="Iida T."/>
            <person name="Fujita J."/>
            <person name="Nakamura S."/>
        </authorList>
    </citation>
    <scope>NUCLEOTIDE SEQUENCE [LARGE SCALE GENOMIC DNA]</scope>
    <source>
        <strain evidence="3 4">JCM 13574</strain>
    </source>
</reference>
<dbReference type="KEGG" id="mmag:MMAD_53930"/>
<feature type="chain" id="PRO_5029858322" description="DUF732 domain-containing protein" evidence="1">
    <location>
        <begin position="26"/>
        <end position="108"/>
    </location>
</feature>
<organism evidence="3 4">
    <name type="scientific">Mycolicibacterium madagascariense</name>
    <dbReference type="NCBI Taxonomy" id="212765"/>
    <lineage>
        <taxon>Bacteria</taxon>
        <taxon>Bacillati</taxon>
        <taxon>Actinomycetota</taxon>
        <taxon>Actinomycetes</taxon>
        <taxon>Mycobacteriales</taxon>
        <taxon>Mycobacteriaceae</taxon>
        <taxon>Mycolicibacterium</taxon>
    </lineage>
</organism>